<reference evidence="1" key="1">
    <citation type="submission" date="2021-03" db="EMBL/GenBank/DDBJ databases">
        <title>Draft genome sequence of rust myrtle Austropuccinia psidii MF-1, a brazilian biotype.</title>
        <authorList>
            <person name="Quecine M.C."/>
            <person name="Pachon D.M.R."/>
            <person name="Bonatelli M.L."/>
            <person name="Correr F.H."/>
            <person name="Franceschini L.M."/>
            <person name="Leite T.F."/>
            <person name="Margarido G.R.A."/>
            <person name="Almeida C.A."/>
            <person name="Ferrarezi J.A."/>
            <person name="Labate C.A."/>
        </authorList>
    </citation>
    <scope>NUCLEOTIDE SEQUENCE</scope>
    <source>
        <strain evidence="1">MF-1</strain>
    </source>
</reference>
<protein>
    <submittedName>
        <fullName evidence="1">Uncharacterized protein</fullName>
    </submittedName>
</protein>
<evidence type="ECO:0000313" key="1">
    <source>
        <dbReference type="EMBL" id="MBW0518747.1"/>
    </source>
</evidence>
<accession>A0A9Q3EJT5</accession>
<sequence length="118" mass="13435">MDDYSWENKLFKTPILVTVQPSFWEGFQARNLQCLLLTAQASSRKGKELVTVQGRSSTLLESHGVKNKSQMLEMHALIELIDSTLASTYKEFNLEMVIGRMCVIRRVLHTFVDDSGLL</sequence>
<dbReference type="AlphaFoldDB" id="A0A9Q3EJT5"/>
<evidence type="ECO:0000313" key="2">
    <source>
        <dbReference type="Proteomes" id="UP000765509"/>
    </source>
</evidence>
<organism evidence="1 2">
    <name type="scientific">Austropuccinia psidii MF-1</name>
    <dbReference type="NCBI Taxonomy" id="1389203"/>
    <lineage>
        <taxon>Eukaryota</taxon>
        <taxon>Fungi</taxon>
        <taxon>Dikarya</taxon>
        <taxon>Basidiomycota</taxon>
        <taxon>Pucciniomycotina</taxon>
        <taxon>Pucciniomycetes</taxon>
        <taxon>Pucciniales</taxon>
        <taxon>Sphaerophragmiaceae</taxon>
        <taxon>Austropuccinia</taxon>
    </lineage>
</organism>
<dbReference type="EMBL" id="AVOT02026848">
    <property type="protein sequence ID" value="MBW0518747.1"/>
    <property type="molecule type" value="Genomic_DNA"/>
</dbReference>
<proteinExistence type="predicted"/>
<name>A0A9Q3EJT5_9BASI</name>
<keyword evidence="2" id="KW-1185">Reference proteome</keyword>
<gene>
    <name evidence="1" type="ORF">O181_058462</name>
</gene>
<dbReference type="Proteomes" id="UP000765509">
    <property type="component" value="Unassembled WGS sequence"/>
</dbReference>
<comment type="caution">
    <text evidence="1">The sequence shown here is derived from an EMBL/GenBank/DDBJ whole genome shotgun (WGS) entry which is preliminary data.</text>
</comment>